<feature type="region of interest" description="Disordered" evidence="1">
    <location>
        <begin position="1777"/>
        <end position="1877"/>
    </location>
</feature>
<feature type="compositionally biased region" description="Low complexity" evidence="1">
    <location>
        <begin position="1868"/>
        <end position="1877"/>
    </location>
</feature>
<comment type="caution">
    <text evidence="2">The sequence shown here is derived from an EMBL/GenBank/DDBJ whole genome shotgun (WGS) entry which is preliminary data.</text>
</comment>
<name>A0A5A8CI82_CAFRO</name>
<feature type="region of interest" description="Disordered" evidence="1">
    <location>
        <begin position="2467"/>
        <end position="2500"/>
    </location>
</feature>
<feature type="compositionally biased region" description="Gly residues" evidence="1">
    <location>
        <begin position="215"/>
        <end position="230"/>
    </location>
</feature>
<dbReference type="Proteomes" id="UP000323011">
    <property type="component" value="Unassembled WGS sequence"/>
</dbReference>
<evidence type="ECO:0000313" key="2">
    <source>
        <dbReference type="EMBL" id="KAA0152765.1"/>
    </source>
</evidence>
<organism evidence="2 3">
    <name type="scientific">Cafeteria roenbergensis</name>
    <name type="common">Marine flagellate</name>
    <dbReference type="NCBI Taxonomy" id="33653"/>
    <lineage>
        <taxon>Eukaryota</taxon>
        <taxon>Sar</taxon>
        <taxon>Stramenopiles</taxon>
        <taxon>Bigyra</taxon>
        <taxon>Opalozoa</taxon>
        <taxon>Bicosoecida</taxon>
        <taxon>Cafeteriaceae</taxon>
        <taxon>Cafeteria</taxon>
    </lineage>
</organism>
<feature type="region of interest" description="Disordered" evidence="1">
    <location>
        <begin position="1416"/>
        <end position="1438"/>
    </location>
</feature>
<feature type="region of interest" description="Disordered" evidence="1">
    <location>
        <begin position="94"/>
        <end position="131"/>
    </location>
</feature>
<reference evidence="2 3" key="1">
    <citation type="submission" date="2019-07" db="EMBL/GenBank/DDBJ databases">
        <title>Genomes of Cafeteria roenbergensis.</title>
        <authorList>
            <person name="Fischer M.G."/>
            <person name="Hackl T."/>
            <person name="Roman M."/>
        </authorList>
    </citation>
    <scope>NUCLEOTIDE SEQUENCE [LARGE SCALE GENOMIC DNA]</scope>
    <source>
        <strain evidence="2 3">BVI</strain>
    </source>
</reference>
<proteinExistence type="predicted"/>
<feature type="region of interest" description="Disordered" evidence="1">
    <location>
        <begin position="331"/>
        <end position="358"/>
    </location>
</feature>
<feature type="region of interest" description="Disordered" evidence="1">
    <location>
        <begin position="145"/>
        <end position="305"/>
    </location>
</feature>
<keyword evidence="3" id="KW-1185">Reference proteome</keyword>
<feature type="compositionally biased region" description="Low complexity" evidence="1">
    <location>
        <begin position="1324"/>
        <end position="1333"/>
    </location>
</feature>
<feature type="compositionally biased region" description="Acidic residues" evidence="1">
    <location>
        <begin position="1228"/>
        <end position="1241"/>
    </location>
</feature>
<feature type="compositionally biased region" description="Acidic residues" evidence="1">
    <location>
        <begin position="1835"/>
        <end position="1844"/>
    </location>
</feature>
<feature type="compositionally biased region" description="Acidic residues" evidence="1">
    <location>
        <begin position="145"/>
        <end position="155"/>
    </location>
</feature>
<feature type="region of interest" description="Disordered" evidence="1">
    <location>
        <begin position="572"/>
        <end position="597"/>
    </location>
</feature>
<feature type="compositionally biased region" description="Low complexity" evidence="1">
    <location>
        <begin position="982"/>
        <end position="994"/>
    </location>
</feature>
<feature type="region of interest" description="Disordered" evidence="1">
    <location>
        <begin position="2155"/>
        <end position="2193"/>
    </location>
</feature>
<protein>
    <submittedName>
        <fullName evidence="2">Uncharacterized protein</fullName>
    </submittedName>
</protein>
<evidence type="ECO:0000256" key="1">
    <source>
        <dbReference type="SAM" id="MobiDB-lite"/>
    </source>
</evidence>
<feature type="region of interest" description="Disordered" evidence="1">
    <location>
        <begin position="1508"/>
        <end position="1532"/>
    </location>
</feature>
<feature type="compositionally biased region" description="Low complexity" evidence="1">
    <location>
        <begin position="1852"/>
        <end position="1861"/>
    </location>
</feature>
<feature type="compositionally biased region" description="Gly residues" evidence="1">
    <location>
        <begin position="576"/>
        <end position="587"/>
    </location>
</feature>
<feature type="compositionally biased region" description="Acidic residues" evidence="1">
    <location>
        <begin position="97"/>
        <end position="111"/>
    </location>
</feature>
<sequence>MEPYAKLLSLEALPEGLPGAELVGAVAPVAVPVVAAPHSGPLRASRALQTLPPAANRTAGLSRGEELLLGELRRAREAEHRPMLLEFAALASAHADGEDDDDDDDVDDDGGGDGGLGAGKDQNGRGLDLSTSQGLAGDLAIASGDIDDLFPDPEDVLPPTPQAGGLGDDGFVGQAVGDDGRLSQRVPLSVTRPLSDDGDGSSGFESADGGDAHGRSGGARGGEWGVGGAAVNGDDDDFDSCRSASGATVMSPPGSRPGSRAPDLQRSKSPDGASATGSSRLSGDGGEGSFSDSRETASASRWAPLPGPWQAVLPLMATARAAALGQASLALESPDLPRDPTPKSVLSQSRPTTDPAAPSAIGTALALDLGRSTAVVLSPDALPALSHAAGVLSVLLGAAAPVTGGPALRSRSPRSVAHSVSSAAFLDLSMTDEDLAWRVRAAATCASDFAALAIAAGLERIRTSSGSGYSVGFAGEATAAAPGSSSSSWAPSTAPAADTLAPVAGATLAARVTVPHVEVLALQAATALSDHPLAGRRPLRMDAVTAVGASLDGLSLGARWATWKPKLLPEHLRGAAPGGAGGAGAGQQGSARSAAEPSRGAKYFAGRAWPASGAVPGVGADSRAWARTVGPVATSAALSAAAASLTDMGASLGSAGLAVSLLGMVASPARQLLVPAATARLLPGLCGPAPRRGAAHLRGAPSQGPGTAFASGLGHGHGHDREGGSSFCRGEGGGSAAGQRHPPDLSSPVSIPTPARAGGAGGRPTRFYAGRPGPDGRAVLLPELDTSQDDLGDGAHDSTSRRGGPHRLASGRWNKGSGGSRGRARDAHVLGRSASAPLEVCPETASDAASLAFSSVRFGDCGAAYLPRASASLVLQVADAGDASHQRQTGTDSTGRPIGSPRTSTAPGTVSDPAQDSSPATDLWSAQRPAGSLEALPGLLAVASLKGVAVASRGLAGPNSWLCRLLPGSHPRPAAASYRTTASKPAAGGSGASADGHAGSSAAFAAVALGIPQGALAVSGLRDGRPIGRAAQNSRAVLHTSDVVAGVAGIAALTCVEAPLVLPGALDAWAAAALRAQSAATSVAVAAAAAEFSSGTRAAAAQLDARGQAAELAHTAAQPLLGRLGRRGVRYRAGPRGMGAPLAGADDGGVVGAAGSWLPGAAAHMAVLCTVAAASKGWAASRSDSGSDGEGEDDEDEFDEDEDGAEGTTGEHGGGRSADGARDRDPLDTDDDDDDEDDEDSGAGGDGNADDVEMGGSSGARLGSGRGLSAGSARLGREPRPALAMGSDLEGSRPRGASGQLARDAGKWAGRKGSSVSHEGSDGTGTATDTVGSSVTTGVARPLAGGVEPRTLPGRASHAGSFYRTVGGTGLAGRAALAGRAGAVVDRAPGAALRGLQSQRRLGLAAGLQHIAQLGTPPHGRASRAASAAAGGGSSSPVAKASLEGVASAGSWATDPGSAGTCCSLPTLQLLHNAARAQGGVPFAKSPAWAPQHAKGRSAAWQQPAAGSFYHQPGQSTAQSVPQAAWRSPSSPTAQSSFAWGSAASALALAEACDAALDEDTAAQLWPLERAAWARLGLAGTAGSGVAGMASCAFGKHDERFQWSTGATTSPHSARGSHSAAAREAEELLACWGAPAMPRAASSSTAHPPAAPSAAVASGALLLAAHRTAATILRKALPGANASRTATWTEAAEAESERLRRAMAGAALLDLANGARAARLAERRQRDARGAAALASEGASCWSEHAGEALAPGSTLLSVSAVLGGVTLVVVAGAPCDDLDGSDDGSVTDSDFDDDEISRSQRRRAGSPDSLGQSPVTRLETPRTALRPRVHGDDAEGGLDDDGQDLGWAELSPSNPRPSSGRGDGQQSGLLSVGSGPPLLLPRLPSSWALRECADVRIGSSSAEARSLQWSLGKRGGEAFRPSDVSQLVVEGALGASPPHGAGPLGASPDGLGPLAPSDLLPGGSYLAAAFQEAACAAGQALGARLDAAAGAASQAASVSARHVDCAADALAGLWTDADPVLHVVRTERAIAVSAGAVRVSAAPEAVLAVNSGIGMLATASAAADCGMSGRADAAEGVVGLCDDDGAAALLPTVQACFGLAEEASAGAAVGGSAEAIAAALAAVAGAGPRPAVIGATGSASQAFGTGAAGAAAAGPGIDGRGPVTPRGGNASKARGGSPASSRPGARGGPAPSLGPVSRLLAELAGLPTVGRSAPEGVRAMEAGIHGYLPWSVSQAVALCRAPDLAGSALPRAAALAAPRGPRTPAILRSSERTSLTVRLAAFEAVVAALPFAMARVRSEGAVNLTLQSSSGQALVELAESPSSSDGLSAIMAPAIGWQAFARDTKRLHQERQMRVPAPVSSGRELHLALLRARACAGLADGASLLPGRAATRHAVLAARAFTTANPGGAGTASSSKAWGRASGADALAAACLSPGDAALASASLAATAALPMVAWASVTSLSASHASKGDKSHASGEGADAAAAASDPDAARPASNGERSAWRGATVSVCVLDADAAGPSFRLAPADRICPVPLHATSAEIKVAPLRIELVAPEVAGR</sequence>
<feature type="region of interest" description="Disordered" evidence="1">
    <location>
        <begin position="973"/>
        <end position="994"/>
    </location>
</feature>
<accession>A0A5A8CI82</accession>
<dbReference type="OMA" id="ADPFSMD"/>
<evidence type="ECO:0000313" key="3">
    <source>
        <dbReference type="Proteomes" id="UP000323011"/>
    </source>
</evidence>
<feature type="region of interest" description="Disordered" evidence="1">
    <location>
        <begin position="1934"/>
        <end position="1954"/>
    </location>
</feature>
<feature type="compositionally biased region" description="Low complexity" evidence="1">
    <location>
        <begin position="2476"/>
        <end position="2496"/>
    </location>
</feature>
<feature type="region of interest" description="Disordered" evidence="1">
    <location>
        <begin position="693"/>
        <end position="825"/>
    </location>
</feature>
<feature type="compositionally biased region" description="Gly residues" evidence="1">
    <location>
        <begin position="1256"/>
        <end position="1268"/>
    </location>
</feature>
<feature type="compositionally biased region" description="Acidic residues" evidence="1">
    <location>
        <begin position="1187"/>
        <end position="1205"/>
    </location>
</feature>
<feature type="region of interest" description="Disordered" evidence="1">
    <location>
        <begin position="882"/>
        <end position="924"/>
    </location>
</feature>
<feature type="compositionally biased region" description="Low complexity" evidence="1">
    <location>
        <begin position="251"/>
        <end position="260"/>
    </location>
</feature>
<feature type="compositionally biased region" description="Polar residues" evidence="1">
    <location>
        <begin position="901"/>
        <end position="920"/>
    </location>
</feature>
<feature type="compositionally biased region" description="Polar residues" evidence="1">
    <location>
        <begin position="1513"/>
        <end position="1532"/>
    </location>
</feature>
<dbReference type="EMBL" id="VLTN01000019">
    <property type="protein sequence ID" value="KAA0152765.1"/>
    <property type="molecule type" value="Genomic_DNA"/>
</dbReference>
<feature type="region of interest" description="Disordered" evidence="1">
    <location>
        <begin position="1179"/>
        <end position="1333"/>
    </location>
</feature>
<gene>
    <name evidence="2" type="ORF">FNF29_03652</name>
</gene>